<protein>
    <recommendedName>
        <fullName evidence="4">Secreted protein</fullName>
    </recommendedName>
</protein>
<evidence type="ECO:0008006" key="4">
    <source>
        <dbReference type="Google" id="ProtNLM"/>
    </source>
</evidence>
<name>A0AAV1RMB4_9ROSI</name>
<dbReference type="EMBL" id="CAWUPB010001108">
    <property type="protein sequence ID" value="CAK7337861.1"/>
    <property type="molecule type" value="Genomic_DNA"/>
</dbReference>
<organism evidence="2 3">
    <name type="scientific">Dovyalis caffra</name>
    <dbReference type="NCBI Taxonomy" id="77055"/>
    <lineage>
        <taxon>Eukaryota</taxon>
        <taxon>Viridiplantae</taxon>
        <taxon>Streptophyta</taxon>
        <taxon>Embryophyta</taxon>
        <taxon>Tracheophyta</taxon>
        <taxon>Spermatophyta</taxon>
        <taxon>Magnoliopsida</taxon>
        <taxon>eudicotyledons</taxon>
        <taxon>Gunneridae</taxon>
        <taxon>Pentapetalae</taxon>
        <taxon>rosids</taxon>
        <taxon>fabids</taxon>
        <taxon>Malpighiales</taxon>
        <taxon>Salicaceae</taxon>
        <taxon>Flacourtieae</taxon>
        <taxon>Dovyalis</taxon>
    </lineage>
</organism>
<accession>A0AAV1RMB4</accession>
<comment type="caution">
    <text evidence="2">The sequence shown here is derived from an EMBL/GenBank/DDBJ whole genome shotgun (WGS) entry which is preliminary data.</text>
</comment>
<evidence type="ECO:0000313" key="2">
    <source>
        <dbReference type="EMBL" id="CAK7337861.1"/>
    </source>
</evidence>
<dbReference type="Proteomes" id="UP001314170">
    <property type="component" value="Unassembled WGS sequence"/>
</dbReference>
<evidence type="ECO:0000256" key="1">
    <source>
        <dbReference type="SAM" id="SignalP"/>
    </source>
</evidence>
<keyword evidence="3" id="KW-1185">Reference proteome</keyword>
<dbReference type="AlphaFoldDB" id="A0AAV1RMB4"/>
<keyword evidence="1" id="KW-0732">Signal</keyword>
<proteinExistence type="predicted"/>
<feature type="chain" id="PRO_5043785407" description="Secreted protein" evidence="1">
    <location>
        <begin position="26"/>
        <end position="114"/>
    </location>
</feature>
<gene>
    <name evidence="2" type="ORF">DCAF_LOCUS12900</name>
</gene>
<feature type="signal peptide" evidence="1">
    <location>
        <begin position="1"/>
        <end position="25"/>
    </location>
</feature>
<reference evidence="2 3" key="1">
    <citation type="submission" date="2024-01" db="EMBL/GenBank/DDBJ databases">
        <authorList>
            <person name="Waweru B."/>
        </authorList>
    </citation>
    <scope>NUCLEOTIDE SEQUENCE [LARGE SCALE GENOMIC DNA]</scope>
</reference>
<sequence>MANAACTCLFFLLMLLSYDILCVEGRSLGLRKRLKHAKCCNPEGKSIARNTKENNASKSNPLHHTIKTSEGVADAFRVQTLVIVQTKIAAVNGQSKSADTCTACARRQREYIDN</sequence>
<evidence type="ECO:0000313" key="3">
    <source>
        <dbReference type="Proteomes" id="UP001314170"/>
    </source>
</evidence>